<dbReference type="InterPro" id="IPR003609">
    <property type="entry name" value="Pan_app"/>
</dbReference>
<accession>A0A4S8TZ56</accession>
<evidence type="ECO:0000256" key="4">
    <source>
        <dbReference type="SAM" id="SignalP"/>
    </source>
</evidence>
<feature type="region of interest" description="Disordered" evidence="3">
    <location>
        <begin position="367"/>
        <end position="438"/>
    </location>
</feature>
<keyword evidence="2" id="KW-1015">Disulfide bond</keyword>
<evidence type="ECO:0000256" key="3">
    <source>
        <dbReference type="SAM" id="MobiDB-lite"/>
    </source>
</evidence>
<evidence type="ECO:0000313" key="7">
    <source>
        <dbReference type="Proteomes" id="UP000308014"/>
    </source>
</evidence>
<feature type="signal peptide" evidence="4">
    <location>
        <begin position="1"/>
        <end position="19"/>
    </location>
</feature>
<dbReference type="PANTHER" id="PTHR36578">
    <property type="entry name" value="CHROMOSOME 15, WHOLE GENOME SHOTGUN SEQUENCE"/>
    <property type="match status" value="1"/>
</dbReference>
<organism evidence="6 7">
    <name type="scientific">Aureobasidium pullulans</name>
    <name type="common">Black yeast</name>
    <name type="synonym">Pullularia pullulans</name>
    <dbReference type="NCBI Taxonomy" id="5580"/>
    <lineage>
        <taxon>Eukaryota</taxon>
        <taxon>Fungi</taxon>
        <taxon>Dikarya</taxon>
        <taxon>Ascomycota</taxon>
        <taxon>Pezizomycotina</taxon>
        <taxon>Dothideomycetes</taxon>
        <taxon>Dothideomycetidae</taxon>
        <taxon>Dothideales</taxon>
        <taxon>Saccotheciaceae</taxon>
        <taxon>Aureobasidium</taxon>
    </lineage>
</organism>
<sequence length="579" mass="58087">MRTTFSAIAALAAVAGAQSTTSIDIDAISVAIPTSVFVLPVVYVTAENAPTLTATTLATTATPSSDPKATAVFDSAADVTAAIVSASEAAAASATASVEKRDGTCIQQPLGINHASLPDTAAAFASDAWYGVQAVAAGTPTGFVQTFSNLTASNSADGYMGFTLLSSYDVPTCGAKCSAISGCNSFNIYFERDPQYDPSVAACNNPASTVNVKCVFWGGAVTSSNANNFGQMRDGFNVVIAGSNGYIANTYAAKLAVQATATSSSSAAPTATDAAGNLYTIYYSSDSTQGAYSNAQAASSFSDCMTACDNAASSGCTAFTYVGGNNGQGSGTCWLKSALGNASPAGNNVVSGVRSGKVSSSSSIVASTTSSSSSSSFSSVSTPSVSKTSSSVSSTSTSSVASTTTSSSSSVTPTTMSTSTKSASSTSTSSTSTSSAAAQPSTFSITSGDFSSWLSVAPGANGVTNWTFNSATAFDFTLDPTTGYLLEGQGSSIGYAATVSKGVNGQQQVLFNAAGNTAKTYVTCAQVAGTSSAAAHLDCKVNNVLQQAFVCSDNWNLLYFINKGTAQPSNCNTISLYYQ</sequence>
<keyword evidence="1" id="KW-0677">Repeat</keyword>
<dbReference type="GO" id="GO:0005576">
    <property type="term" value="C:extracellular region"/>
    <property type="evidence" value="ECO:0007669"/>
    <property type="project" value="InterPro"/>
</dbReference>
<proteinExistence type="predicted"/>
<comment type="caution">
    <text evidence="6">The sequence shown here is derived from an EMBL/GenBank/DDBJ whole genome shotgun (WGS) entry which is preliminary data.</text>
</comment>
<evidence type="ECO:0000256" key="2">
    <source>
        <dbReference type="ARBA" id="ARBA00023157"/>
    </source>
</evidence>
<dbReference type="Proteomes" id="UP000308014">
    <property type="component" value="Unassembled WGS sequence"/>
</dbReference>
<protein>
    <recommendedName>
        <fullName evidence="5">Apple domain-containing protein</fullName>
    </recommendedName>
</protein>
<evidence type="ECO:0000313" key="6">
    <source>
        <dbReference type="EMBL" id="THW17222.1"/>
    </source>
</evidence>
<name>A0A4S8TZ56_AURPU</name>
<evidence type="ECO:0000259" key="5">
    <source>
        <dbReference type="SMART" id="SM00223"/>
    </source>
</evidence>
<evidence type="ECO:0000256" key="1">
    <source>
        <dbReference type="ARBA" id="ARBA00022737"/>
    </source>
</evidence>
<keyword evidence="4" id="KW-0732">Signal</keyword>
<reference evidence="6 7" key="1">
    <citation type="submission" date="2018-10" db="EMBL/GenBank/DDBJ databases">
        <title>Fifty Aureobasidium pullulans genomes reveal a recombining polyextremotolerant generalist.</title>
        <authorList>
            <person name="Gostincar C."/>
            <person name="Turk M."/>
            <person name="Zajc J."/>
            <person name="Gunde-Cimerman N."/>
        </authorList>
    </citation>
    <scope>NUCLEOTIDE SEQUENCE [LARGE SCALE GENOMIC DNA]</scope>
    <source>
        <strain evidence="6 7">EXF-11318</strain>
    </source>
</reference>
<dbReference type="Pfam" id="PF14295">
    <property type="entry name" value="PAN_4"/>
    <property type="match status" value="2"/>
</dbReference>
<dbReference type="SMART" id="SM00223">
    <property type="entry name" value="APPLE"/>
    <property type="match status" value="1"/>
</dbReference>
<dbReference type="AlphaFoldDB" id="A0A4S8TZ56"/>
<feature type="domain" description="Apple" evidence="5">
    <location>
        <begin position="280"/>
        <end position="356"/>
    </location>
</feature>
<dbReference type="Gene3D" id="3.50.4.10">
    <property type="entry name" value="Hepatocyte Growth Factor"/>
    <property type="match status" value="1"/>
</dbReference>
<dbReference type="EMBL" id="QZAJ01000113">
    <property type="protein sequence ID" value="THW17222.1"/>
    <property type="molecule type" value="Genomic_DNA"/>
</dbReference>
<dbReference type="InterPro" id="IPR000177">
    <property type="entry name" value="Apple"/>
</dbReference>
<dbReference type="GO" id="GO:0006508">
    <property type="term" value="P:proteolysis"/>
    <property type="evidence" value="ECO:0007669"/>
    <property type="project" value="InterPro"/>
</dbReference>
<dbReference type="PANTHER" id="PTHR36578:SF1">
    <property type="entry name" value="APPLE DOMAIN-CONTAINING PROTEIN"/>
    <property type="match status" value="1"/>
</dbReference>
<feature type="chain" id="PRO_5044089338" description="Apple domain-containing protein" evidence="4">
    <location>
        <begin position="20"/>
        <end position="579"/>
    </location>
</feature>
<gene>
    <name evidence="6" type="ORF">D6D24_04025</name>
</gene>